<dbReference type="SMART" id="SM00692">
    <property type="entry name" value="DM3"/>
    <property type="match status" value="1"/>
</dbReference>
<dbReference type="Pfam" id="PF05485">
    <property type="entry name" value="THAP"/>
    <property type="match status" value="1"/>
</dbReference>
<dbReference type="OrthoDB" id="7331812at2759"/>
<accession>A0A7T8KI92</accession>
<dbReference type="GO" id="GO:0043565">
    <property type="term" value="F:sequence-specific DNA binding"/>
    <property type="evidence" value="ECO:0007669"/>
    <property type="project" value="InterPro"/>
</dbReference>
<evidence type="ECO:0000313" key="7">
    <source>
        <dbReference type="EMBL" id="QQP56365.1"/>
    </source>
</evidence>
<organism evidence="7 8">
    <name type="scientific">Caligus rogercresseyi</name>
    <name type="common">Sea louse</name>
    <dbReference type="NCBI Taxonomy" id="217165"/>
    <lineage>
        <taxon>Eukaryota</taxon>
        <taxon>Metazoa</taxon>
        <taxon>Ecdysozoa</taxon>
        <taxon>Arthropoda</taxon>
        <taxon>Crustacea</taxon>
        <taxon>Multicrustacea</taxon>
        <taxon>Hexanauplia</taxon>
        <taxon>Copepoda</taxon>
        <taxon>Siphonostomatoida</taxon>
        <taxon>Caligidae</taxon>
        <taxon>Caligus</taxon>
    </lineage>
</organism>
<evidence type="ECO:0000256" key="2">
    <source>
        <dbReference type="ARBA" id="ARBA00022771"/>
    </source>
</evidence>
<keyword evidence="2 5" id="KW-0863">Zinc-finger</keyword>
<dbReference type="EMBL" id="CP045890">
    <property type="protein sequence ID" value="QQP56365.1"/>
    <property type="molecule type" value="Genomic_DNA"/>
</dbReference>
<feature type="non-terminal residue" evidence="7">
    <location>
        <position position="202"/>
    </location>
</feature>
<reference evidence="8" key="1">
    <citation type="submission" date="2021-01" db="EMBL/GenBank/DDBJ databases">
        <title>Caligus Genome Assembly.</title>
        <authorList>
            <person name="Gallardo-Escarate C."/>
        </authorList>
    </citation>
    <scope>NUCLEOTIDE SEQUENCE [LARGE SCALE GENOMIC DNA]</scope>
</reference>
<sequence length="202" mass="23252">MTYSRGSNRVCAIPSCSNPKDAQYFAFPTKDLDIQRLWIARCRRSDRIGIKNAKICDRHFTPDDFQRNLQAELLGTSARKKLKAQAVPSLCIPGSPSSSVSKSFRQVRQEARERKKLVSQLVRRNEAQESELKTSHEVIESQEEPLFKTVSTQADVYKLEKGIQCEESKGIFFWQRKCKKLEKELSLTKMKLSCYKAKCLKL</sequence>
<keyword evidence="3" id="KW-0862">Zinc</keyword>
<dbReference type="PANTHER" id="PTHR46600">
    <property type="entry name" value="THAP DOMAIN-CONTAINING"/>
    <property type="match status" value="1"/>
</dbReference>
<dbReference type="SUPFAM" id="SSF57716">
    <property type="entry name" value="Glucocorticoid receptor-like (DNA-binding domain)"/>
    <property type="match status" value="1"/>
</dbReference>
<feature type="domain" description="THAP-type" evidence="6">
    <location>
        <begin position="1"/>
        <end position="91"/>
    </location>
</feature>
<keyword evidence="4 5" id="KW-0238">DNA-binding</keyword>
<dbReference type="GO" id="GO:0008270">
    <property type="term" value="F:zinc ion binding"/>
    <property type="evidence" value="ECO:0007669"/>
    <property type="project" value="UniProtKB-KW"/>
</dbReference>
<name>A0A7T8KI92_CALRO</name>
<dbReference type="SMART" id="SM00980">
    <property type="entry name" value="THAP"/>
    <property type="match status" value="1"/>
</dbReference>
<dbReference type="InterPro" id="IPR038441">
    <property type="entry name" value="THAP_Znf_sf"/>
</dbReference>
<dbReference type="Proteomes" id="UP000595437">
    <property type="component" value="Chromosome 1"/>
</dbReference>
<protein>
    <recommendedName>
        <fullName evidence="6">THAP-type domain-containing protein</fullName>
    </recommendedName>
</protein>
<proteinExistence type="predicted"/>
<dbReference type="Gene3D" id="6.20.210.20">
    <property type="entry name" value="THAP domain"/>
    <property type="match status" value="1"/>
</dbReference>
<evidence type="ECO:0000256" key="4">
    <source>
        <dbReference type="ARBA" id="ARBA00023125"/>
    </source>
</evidence>
<dbReference type="InterPro" id="IPR006612">
    <property type="entry name" value="THAP_Znf"/>
</dbReference>
<evidence type="ECO:0000256" key="5">
    <source>
        <dbReference type="PROSITE-ProRule" id="PRU00309"/>
    </source>
</evidence>
<evidence type="ECO:0000256" key="1">
    <source>
        <dbReference type="ARBA" id="ARBA00022723"/>
    </source>
</evidence>
<dbReference type="PROSITE" id="PS50950">
    <property type="entry name" value="ZF_THAP"/>
    <property type="match status" value="1"/>
</dbReference>
<dbReference type="AlphaFoldDB" id="A0A7T8KI92"/>
<dbReference type="PANTHER" id="PTHR46600:SF11">
    <property type="entry name" value="THAP DOMAIN-CONTAINING PROTEIN 10"/>
    <property type="match status" value="1"/>
</dbReference>
<evidence type="ECO:0000313" key="8">
    <source>
        <dbReference type="Proteomes" id="UP000595437"/>
    </source>
</evidence>
<keyword evidence="1" id="KW-0479">Metal-binding</keyword>
<gene>
    <name evidence="7" type="ORF">FKW44_000993</name>
</gene>
<dbReference type="InterPro" id="IPR026516">
    <property type="entry name" value="THAP1/10"/>
</dbReference>
<evidence type="ECO:0000256" key="3">
    <source>
        <dbReference type="ARBA" id="ARBA00022833"/>
    </source>
</evidence>
<keyword evidence="8" id="KW-1185">Reference proteome</keyword>
<evidence type="ECO:0000259" key="6">
    <source>
        <dbReference type="PROSITE" id="PS50950"/>
    </source>
</evidence>